<feature type="compositionally biased region" description="Polar residues" evidence="2">
    <location>
        <begin position="289"/>
        <end position="302"/>
    </location>
</feature>
<dbReference type="RefSeq" id="XP_019639641.1">
    <property type="nucleotide sequence ID" value="XM_019784082.1"/>
</dbReference>
<dbReference type="Proteomes" id="UP000515135">
    <property type="component" value="Unplaced"/>
</dbReference>
<dbReference type="PROSITE" id="PS50026">
    <property type="entry name" value="EGF_3"/>
    <property type="match status" value="1"/>
</dbReference>
<dbReference type="InterPro" id="IPR009030">
    <property type="entry name" value="Growth_fac_rcpt_cys_sf"/>
</dbReference>
<feature type="region of interest" description="Disordered" evidence="2">
    <location>
        <begin position="206"/>
        <end position="306"/>
    </location>
</feature>
<protein>
    <submittedName>
        <fullName evidence="6">Uncharacterized protein LOC109481506</fullName>
    </submittedName>
</protein>
<dbReference type="Pfam" id="PF00008">
    <property type="entry name" value="EGF"/>
    <property type="match status" value="1"/>
</dbReference>
<dbReference type="KEGG" id="bbel:109481506"/>
<evidence type="ECO:0000256" key="1">
    <source>
        <dbReference type="PROSITE-ProRule" id="PRU00076"/>
    </source>
</evidence>
<proteinExistence type="predicted"/>
<gene>
    <name evidence="6" type="primary">LOC109481506</name>
</gene>
<evidence type="ECO:0000256" key="3">
    <source>
        <dbReference type="SAM" id="Phobius"/>
    </source>
</evidence>
<feature type="domain" description="EGF-like" evidence="4">
    <location>
        <begin position="18"/>
        <end position="56"/>
    </location>
</feature>
<dbReference type="PROSITE" id="PS01186">
    <property type="entry name" value="EGF_2"/>
    <property type="match status" value="1"/>
</dbReference>
<keyword evidence="3" id="KW-0472">Membrane</keyword>
<comment type="caution">
    <text evidence="1">Lacks conserved residue(s) required for the propagation of feature annotation.</text>
</comment>
<dbReference type="InterPro" id="IPR000742">
    <property type="entry name" value="EGF"/>
</dbReference>
<evidence type="ECO:0000313" key="6">
    <source>
        <dbReference type="RefSeq" id="XP_019639641.1"/>
    </source>
</evidence>
<feature type="compositionally biased region" description="Low complexity" evidence="2">
    <location>
        <begin position="209"/>
        <end position="219"/>
    </location>
</feature>
<keyword evidence="3" id="KW-0812">Transmembrane</keyword>
<dbReference type="SUPFAM" id="SSF57184">
    <property type="entry name" value="Growth factor receptor domain"/>
    <property type="match status" value="1"/>
</dbReference>
<dbReference type="Gene3D" id="2.10.25.10">
    <property type="entry name" value="Laminin"/>
    <property type="match status" value="1"/>
</dbReference>
<dbReference type="OrthoDB" id="10038708at2759"/>
<evidence type="ECO:0000256" key="2">
    <source>
        <dbReference type="SAM" id="MobiDB-lite"/>
    </source>
</evidence>
<evidence type="ECO:0000259" key="4">
    <source>
        <dbReference type="PROSITE" id="PS50026"/>
    </source>
</evidence>
<reference evidence="6" key="1">
    <citation type="submission" date="2025-08" db="UniProtKB">
        <authorList>
            <consortium name="RefSeq"/>
        </authorList>
    </citation>
    <scope>IDENTIFICATION</scope>
    <source>
        <tissue evidence="6">Gonad</tissue>
    </source>
</reference>
<organism evidence="5 6">
    <name type="scientific">Branchiostoma belcheri</name>
    <name type="common">Amphioxus</name>
    <dbReference type="NCBI Taxonomy" id="7741"/>
    <lineage>
        <taxon>Eukaryota</taxon>
        <taxon>Metazoa</taxon>
        <taxon>Chordata</taxon>
        <taxon>Cephalochordata</taxon>
        <taxon>Leptocardii</taxon>
        <taxon>Amphioxiformes</taxon>
        <taxon>Branchiostomatidae</taxon>
        <taxon>Branchiostoma</taxon>
    </lineage>
</organism>
<dbReference type="CDD" id="cd00053">
    <property type="entry name" value="EGF"/>
    <property type="match status" value="1"/>
</dbReference>
<feature type="transmembrane region" description="Helical" evidence="3">
    <location>
        <begin position="94"/>
        <end position="121"/>
    </location>
</feature>
<feature type="compositionally biased region" description="Basic and acidic residues" evidence="2">
    <location>
        <begin position="266"/>
        <end position="281"/>
    </location>
</feature>
<evidence type="ECO:0000313" key="5">
    <source>
        <dbReference type="Proteomes" id="UP000515135"/>
    </source>
</evidence>
<dbReference type="GeneID" id="109481506"/>
<sequence>MAVDVLYIAIEQGTSFVPVAFCHNNTCQNHATCLLLGNSTSCVCQDGFVENGTACLPACDEGYVCRDGSACQLEEGLPTCTPVPDDTGLDDRTLWLLIAVGSGLGALLLLLCGITVCRAVYIKRRRTRKWNRYVVEDGRSSLGFVWRRKRTQRPGSAFGGPNLDLAWDDFHFGFSPSYLTGGSYTSPAAGSTSRYPVRLPRFLPDTPISSSSSSGTSGSQYGGGLFTQVPSLGPRTYLSGDDGLEDEPSPTRQPAYLPDGEPAEDAWDRDYGRPRLIDYRPRIPRLRPVSQQRGRPEQQSGSPYVGSRRLGGEVYLQGLGSASCRFALPRYLPRPPQTLPAEDETYPRAERGGLYTETFGPDRSFKIKRPAMSYAPYGVYRVIPESNL</sequence>
<keyword evidence="1" id="KW-0245">EGF-like domain</keyword>
<keyword evidence="3" id="KW-1133">Transmembrane helix</keyword>
<dbReference type="AlphaFoldDB" id="A0A6P5ACX9"/>
<keyword evidence="5" id="KW-1185">Reference proteome</keyword>
<name>A0A6P5ACX9_BRABE</name>
<accession>A0A6P5ACX9</accession>